<dbReference type="Gene3D" id="1.10.10.10">
    <property type="entry name" value="Winged helix-like DNA-binding domain superfamily/Winged helix DNA-binding domain"/>
    <property type="match status" value="1"/>
</dbReference>
<protein>
    <submittedName>
        <fullName evidence="4">ANTAR domain-containing protein</fullName>
    </submittedName>
</protein>
<dbReference type="AlphaFoldDB" id="A0A4R6VDE0"/>
<evidence type="ECO:0000256" key="1">
    <source>
        <dbReference type="ARBA" id="ARBA00023015"/>
    </source>
</evidence>
<comment type="caution">
    <text evidence="4">The sequence shown here is derived from an EMBL/GenBank/DDBJ whole genome shotgun (WGS) entry which is preliminary data.</text>
</comment>
<dbReference type="EMBL" id="SNYO01000004">
    <property type="protein sequence ID" value="TDQ58744.1"/>
    <property type="molecule type" value="Genomic_DNA"/>
</dbReference>
<sequence length="216" mass="22429">MRSIPGTEAAGVTVTRDGHVGSHVPTTAAVRTLDRLQGDWYEGPCISAADHPPPVGYVLADDLDGLDAVRWPGFARYALDAGFHSILSVGLGSARGRAGALNLYATRPNVFDAPAREVARFFAARAATLVHGAAATDVDARTGTDTARPSPTGRDLIAQAVGILAGRTGVEVEAALDALVRVSDDTGLGMVEIAGRVRDAAYRETGLPFDLGNGVR</sequence>
<dbReference type="Pfam" id="PF03861">
    <property type="entry name" value="ANTAR"/>
    <property type="match status" value="1"/>
</dbReference>
<feature type="domain" description="ANTAR" evidence="3">
    <location>
        <begin position="137"/>
        <end position="198"/>
    </location>
</feature>
<keyword evidence="2" id="KW-0804">Transcription</keyword>
<evidence type="ECO:0000313" key="5">
    <source>
        <dbReference type="Proteomes" id="UP000295705"/>
    </source>
</evidence>
<keyword evidence="1" id="KW-0805">Transcription regulation</keyword>
<dbReference type="InterPro" id="IPR012074">
    <property type="entry name" value="GAF_ANTAR"/>
</dbReference>
<evidence type="ECO:0000259" key="3">
    <source>
        <dbReference type="PROSITE" id="PS50921"/>
    </source>
</evidence>
<accession>A0A4R6VDE0</accession>
<dbReference type="InterPro" id="IPR036388">
    <property type="entry name" value="WH-like_DNA-bd_sf"/>
</dbReference>
<dbReference type="SUPFAM" id="SSF55781">
    <property type="entry name" value="GAF domain-like"/>
    <property type="match status" value="1"/>
</dbReference>
<keyword evidence="5" id="KW-1185">Reference proteome</keyword>
<dbReference type="SMART" id="SM01012">
    <property type="entry name" value="ANTAR"/>
    <property type="match status" value="1"/>
</dbReference>
<dbReference type="InterPro" id="IPR029016">
    <property type="entry name" value="GAF-like_dom_sf"/>
</dbReference>
<name>A0A4R6VDE0_9PSEU</name>
<gene>
    <name evidence="4" type="ORF">EV188_104491</name>
</gene>
<organism evidence="4 5">
    <name type="scientific">Actinomycetospora succinea</name>
    <dbReference type="NCBI Taxonomy" id="663603"/>
    <lineage>
        <taxon>Bacteria</taxon>
        <taxon>Bacillati</taxon>
        <taxon>Actinomycetota</taxon>
        <taxon>Actinomycetes</taxon>
        <taxon>Pseudonocardiales</taxon>
        <taxon>Pseudonocardiaceae</taxon>
        <taxon>Actinomycetospora</taxon>
    </lineage>
</organism>
<dbReference type="PROSITE" id="PS50921">
    <property type="entry name" value="ANTAR"/>
    <property type="match status" value="1"/>
</dbReference>
<dbReference type="Gene3D" id="3.30.450.40">
    <property type="match status" value="1"/>
</dbReference>
<dbReference type="Proteomes" id="UP000295705">
    <property type="component" value="Unassembled WGS sequence"/>
</dbReference>
<reference evidence="4 5" key="1">
    <citation type="submission" date="2019-03" db="EMBL/GenBank/DDBJ databases">
        <title>Genomic Encyclopedia of Type Strains, Phase IV (KMG-IV): sequencing the most valuable type-strain genomes for metagenomic binning, comparative biology and taxonomic classification.</title>
        <authorList>
            <person name="Goeker M."/>
        </authorList>
    </citation>
    <scope>NUCLEOTIDE SEQUENCE [LARGE SCALE GENOMIC DNA]</scope>
    <source>
        <strain evidence="4 5">DSM 45775</strain>
    </source>
</reference>
<evidence type="ECO:0000256" key="2">
    <source>
        <dbReference type="ARBA" id="ARBA00023163"/>
    </source>
</evidence>
<dbReference type="InterPro" id="IPR005561">
    <property type="entry name" value="ANTAR"/>
</dbReference>
<dbReference type="PIRSF" id="PIRSF036625">
    <property type="entry name" value="GAF_ANTAR"/>
    <property type="match status" value="1"/>
</dbReference>
<proteinExistence type="predicted"/>
<evidence type="ECO:0000313" key="4">
    <source>
        <dbReference type="EMBL" id="TDQ58744.1"/>
    </source>
</evidence>
<dbReference type="GO" id="GO:0003723">
    <property type="term" value="F:RNA binding"/>
    <property type="evidence" value="ECO:0007669"/>
    <property type="project" value="InterPro"/>
</dbReference>